<feature type="chain" id="PRO_5043631049" evidence="1">
    <location>
        <begin position="19"/>
        <end position="128"/>
    </location>
</feature>
<proteinExistence type="predicted"/>
<dbReference type="Pfam" id="PF03392">
    <property type="entry name" value="OS-D"/>
    <property type="match status" value="1"/>
</dbReference>
<protein>
    <submittedName>
        <fullName evidence="2">Uncharacterized protein</fullName>
    </submittedName>
</protein>
<dbReference type="Gene3D" id="1.10.2080.10">
    <property type="entry name" value="Insect odorant-binding protein A10/Ejaculatory bulb-specific protein 3"/>
    <property type="match status" value="1"/>
</dbReference>
<reference evidence="2 3" key="1">
    <citation type="journal article" date="2023" name="Insect Mol. Biol.">
        <title>Genome sequencing provides insights into the evolution of gene families encoding plant cell wall-degrading enzymes in longhorned beetles.</title>
        <authorList>
            <person name="Shin N.R."/>
            <person name="Okamura Y."/>
            <person name="Kirsch R."/>
            <person name="Pauchet Y."/>
        </authorList>
    </citation>
    <scope>NUCLEOTIDE SEQUENCE [LARGE SCALE GENOMIC DNA]</scope>
    <source>
        <strain evidence="2">EAD_L_NR</strain>
    </source>
</reference>
<gene>
    <name evidence="2" type="ORF">NQ315_009645</name>
</gene>
<organism evidence="2 3">
    <name type="scientific">Exocentrus adspersus</name>
    <dbReference type="NCBI Taxonomy" id="1586481"/>
    <lineage>
        <taxon>Eukaryota</taxon>
        <taxon>Metazoa</taxon>
        <taxon>Ecdysozoa</taxon>
        <taxon>Arthropoda</taxon>
        <taxon>Hexapoda</taxon>
        <taxon>Insecta</taxon>
        <taxon>Pterygota</taxon>
        <taxon>Neoptera</taxon>
        <taxon>Endopterygota</taxon>
        <taxon>Coleoptera</taxon>
        <taxon>Polyphaga</taxon>
        <taxon>Cucujiformia</taxon>
        <taxon>Chrysomeloidea</taxon>
        <taxon>Cerambycidae</taxon>
        <taxon>Lamiinae</taxon>
        <taxon>Acanthocinini</taxon>
        <taxon>Exocentrus</taxon>
    </lineage>
</organism>
<comment type="caution">
    <text evidence="2">The sequence shown here is derived from an EMBL/GenBank/DDBJ whole genome shotgun (WGS) entry which is preliminary data.</text>
</comment>
<accession>A0AAV8WGC1</accession>
<dbReference type="EMBL" id="JANEYG010000001">
    <property type="protein sequence ID" value="KAJ8925795.1"/>
    <property type="molecule type" value="Genomic_DNA"/>
</dbReference>
<evidence type="ECO:0000256" key="1">
    <source>
        <dbReference type="SAM" id="SignalP"/>
    </source>
</evidence>
<keyword evidence="3" id="KW-1185">Reference proteome</keyword>
<dbReference type="InterPro" id="IPR005055">
    <property type="entry name" value="A10/PebIII"/>
</dbReference>
<dbReference type="Proteomes" id="UP001159042">
    <property type="component" value="Unassembled WGS sequence"/>
</dbReference>
<feature type="signal peptide" evidence="1">
    <location>
        <begin position="1"/>
        <end position="18"/>
    </location>
</feature>
<dbReference type="SUPFAM" id="SSF100910">
    <property type="entry name" value="Chemosensory protein Csp2"/>
    <property type="match status" value="1"/>
</dbReference>
<evidence type="ECO:0000313" key="2">
    <source>
        <dbReference type="EMBL" id="KAJ8925795.1"/>
    </source>
</evidence>
<dbReference type="PANTHER" id="PTHR11257:SF12">
    <property type="entry name" value="EJACULATORY BULB-SPECIFIC PROTEIN 3-RELATED"/>
    <property type="match status" value="1"/>
</dbReference>
<dbReference type="PANTHER" id="PTHR11257">
    <property type="entry name" value="CHEMOSENSORY PROTEIN-RELATED"/>
    <property type="match status" value="1"/>
</dbReference>
<keyword evidence="1" id="KW-0732">Signal</keyword>
<dbReference type="AlphaFoldDB" id="A0AAV8WGC1"/>
<sequence length="128" mass="15130">MNTLIIAVFCALCVFVYARPDKYTTKYDNINVDQIIKSDRLMRTYINCLLDKGRCNPDGEELKRVLPDALHTDCSKCSEAQRKGARKIIRHLITNKRAWWDELEAKYDPERTYLKKYEQEIKKEGLRI</sequence>
<name>A0AAV8WGC1_9CUCU</name>
<evidence type="ECO:0000313" key="3">
    <source>
        <dbReference type="Proteomes" id="UP001159042"/>
    </source>
</evidence>
<dbReference type="InterPro" id="IPR036682">
    <property type="entry name" value="OS_D_A10/PebIII_sf"/>
</dbReference>